<evidence type="ECO:0000313" key="1">
    <source>
        <dbReference type="EMBL" id="MCS5737187.1"/>
    </source>
</evidence>
<reference evidence="1" key="1">
    <citation type="submission" date="2022-08" db="EMBL/GenBank/DDBJ databases">
        <authorList>
            <person name="Deng Y."/>
            <person name="Han X.-F."/>
            <person name="Zhang Y.-Q."/>
        </authorList>
    </citation>
    <scope>NUCLEOTIDE SEQUENCE</scope>
    <source>
        <strain evidence="1">CPCC 203386</strain>
    </source>
</reference>
<feature type="non-terminal residue" evidence="1">
    <location>
        <position position="213"/>
    </location>
</feature>
<proteinExistence type="predicted"/>
<protein>
    <submittedName>
        <fullName evidence="1">Uncharacterized protein</fullName>
    </submittedName>
</protein>
<keyword evidence="2" id="KW-1185">Reference proteome</keyword>
<gene>
    <name evidence="1" type="ORF">N1032_26010</name>
</gene>
<dbReference type="RefSeq" id="WP_259543512.1">
    <property type="nucleotide sequence ID" value="NZ_JANLCJ010000485.1"/>
</dbReference>
<evidence type="ECO:0000313" key="2">
    <source>
        <dbReference type="Proteomes" id="UP001165586"/>
    </source>
</evidence>
<comment type="caution">
    <text evidence="1">The sequence shown here is derived from an EMBL/GenBank/DDBJ whole genome shotgun (WGS) entry which is preliminary data.</text>
</comment>
<accession>A0ABT2HBD7</accession>
<sequence>PSDLAISAKYETLYYFGERKTPTELAAQWFNTKESLKGNDKVDASAIIEMAKTDDELAEKVKELVADAQQRVAFWEAFMNDDELVVQVNQFNAETEMMEMRDCAPFKAGVSVAAFNQALKRIERASKAGQNVKSKAKDAKADDKAAAAMTLDSLVELMAQKFSEGNAMERQVLINAMSKAVSGNSNSEMFVVSKRDAEIVRRVLNSRKAAAQA</sequence>
<organism evidence="1 2">
    <name type="scientific">Herbiconiux daphne</name>
    <dbReference type="NCBI Taxonomy" id="2970914"/>
    <lineage>
        <taxon>Bacteria</taxon>
        <taxon>Bacillati</taxon>
        <taxon>Actinomycetota</taxon>
        <taxon>Actinomycetes</taxon>
        <taxon>Micrococcales</taxon>
        <taxon>Microbacteriaceae</taxon>
        <taxon>Herbiconiux</taxon>
    </lineage>
</organism>
<feature type="non-terminal residue" evidence="1">
    <location>
        <position position="1"/>
    </location>
</feature>
<dbReference type="Proteomes" id="UP001165586">
    <property type="component" value="Unassembled WGS sequence"/>
</dbReference>
<name>A0ABT2HBD7_9MICO</name>
<dbReference type="EMBL" id="JANLCJ010000485">
    <property type="protein sequence ID" value="MCS5737187.1"/>
    <property type="molecule type" value="Genomic_DNA"/>
</dbReference>